<gene>
    <name evidence="1" type="ORF">D3879_22455</name>
</gene>
<dbReference type="AlphaFoldDB" id="A0A418X8D5"/>
<accession>A0A418X8D5</accession>
<sequence length="68" mass="7363">MATTTTVPDGTLLLSFRLCAELMAIRRALGAEALPLTLDQRRALTERLGRVLEGLEDPRDRDLLAGAG</sequence>
<protein>
    <submittedName>
        <fullName evidence="1">Uncharacterized protein</fullName>
    </submittedName>
</protein>
<proteinExistence type="predicted"/>
<evidence type="ECO:0000313" key="2">
    <source>
        <dbReference type="Proteomes" id="UP000284021"/>
    </source>
</evidence>
<dbReference type="Proteomes" id="UP000284021">
    <property type="component" value="Unassembled WGS sequence"/>
</dbReference>
<name>A0A418X8D5_9PSED</name>
<organism evidence="1 2">
    <name type="scientific">Pseudomonas cavernicola</name>
    <dbReference type="NCBI Taxonomy" id="2320866"/>
    <lineage>
        <taxon>Bacteria</taxon>
        <taxon>Pseudomonadati</taxon>
        <taxon>Pseudomonadota</taxon>
        <taxon>Gammaproteobacteria</taxon>
        <taxon>Pseudomonadales</taxon>
        <taxon>Pseudomonadaceae</taxon>
        <taxon>Pseudomonas</taxon>
    </lineage>
</organism>
<dbReference type="EMBL" id="QYUR01000008">
    <property type="protein sequence ID" value="RJG08658.1"/>
    <property type="molecule type" value="Genomic_DNA"/>
</dbReference>
<evidence type="ECO:0000313" key="1">
    <source>
        <dbReference type="EMBL" id="RJG08658.1"/>
    </source>
</evidence>
<reference evidence="1 2" key="1">
    <citation type="submission" date="2018-09" db="EMBL/GenBank/DDBJ databases">
        <authorList>
            <person name="Zhu H."/>
        </authorList>
    </citation>
    <scope>NUCLEOTIDE SEQUENCE [LARGE SCALE GENOMIC DNA]</scope>
    <source>
        <strain evidence="1 2">K1S02-6</strain>
    </source>
</reference>
<dbReference type="RefSeq" id="WP_119956460.1">
    <property type="nucleotide sequence ID" value="NZ_QYUR01000008.1"/>
</dbReference>
<comment type="caution">
    <text evidence="1">The sequence shown here is derived from an EMBL/GenBank/DDBJ whole genome shotgun (WGS) entry which is preliminary data.</text>
</comment>
<keyword evidence="2" id="KW-1185">Reference proteome</keyword>